<evidence type="ECO:0008006" key="4">
    <source>
        <dbReference type="Google" id="ProtNLM"/>
    </source>
</evidence>
<dbReference type="GeneID" id="42798214"/>
<accession>A0A650CNZ5</accession>
<keyword evidence="1" id="KW-1133">Transmembrane helix</keyword>
<feature type="transmembrane region" description="Helical" evidence="1">
    <location>
        <begin position="36"/>
        <end position="69"/>
    </location>
</feature>
<keyword evidence="3" id="KW-1185">Reference proteome</keyword>
<dbReference type="Proteomes" id="UP000423396">
    <property type="component" value="Chromosome"/>
</dbReference>
<evidence type="ECO:0000256" key="1">
    <source>
        <dbReference type="SAM" id="Phobius"/>
    </source>
</evidence>
<keyword evidence="1" id="KW-0812">Transmembrane</keyword>
<organism evidence="2 3">
    <name type="scientific">Stygiolobus azoricus</name>
    <dbReference type="NCBI Taxonomy" id="41675"/>
    <lineage>
        <taxon>Archaea</taxon>
        <taxon>Thermoproteota</taxon>
        <taxon>Thermoprotei</taxon>
        <taxon>Sulfolobales</taxon>
        <taxon>Sulfolobaceae</taxon>
        <taxon>Stygiolobus</taxon>
    </lineage>
</organism>
<dbReference type="KEGG" id="sazo:D1868_04035"/>
<feature type="transmembrane region" description="Helical" evidence="1">
    <location>
        <begin position="115"/>
        <end position="136"/>
    </location>
</feature>
<dbReference type="AlphaFoldDB" id="A0A650CNZ5"/>
<gene>
    <name evidence="2" type="ORF">D1868_04035</name>
</gene>
<feature type="transmembrane region" description="Helical" evidence="1">
    <location>
        <begin position="6"/>
        <end position="24"/>
    </location>
</feature>
<proteinExistence type="predicted"/>
<evidence type="ECO:0000313" key="3">
    <source>
        <dbReference type="Proteomes" id="UP000423396"/>
    </source>
</evidence>
<protein>
    <recommendedName>
        <fullName evidence="4">Multipass membrane protein</fullName>
    </recommendedName>
</protein>
<keyword evidence="1" id="KW-0472">Membrane</keyword>
<name>A0A650CNZ5_9CREN</name>
<evidence type="ECO:0000313" key="2">
    <source>
        <dbReference type="EMBL" id="QGR19227.1"/>
    </source>
</evidence>
<sequence>MDIGLIIGILILIFNFAISIWNSYNAGKISSYRKGLGTLVFFLGGFLPVSYVIATIITFILAYLGYISISTTTFILGFDFLFFGLAIVMWGVIATTLSIVATVKGRSWTAGIISVYNAFATIADAWEYITGFFSAWKSIRRAVDSSDFSIIDVIAILAIALGIGYIISYVAYKEGLKSEIGYSYASRRVF</sequence>
<reference evidence="2 3" key="1">
    <citation type="submission" date="2019-10" db="EMBL/GenBank/DDBJ databases">
        <title>Genome Sequences from Six Type Strain Members of the Archaeal Family Sulfolobaceae: Acidianus ambivalens, Acidianus infernus, Metallosphaera prunae, Stygiolobus azoricus, Sulfolobus metallicus, and Sulfurisphaera ohwakuensis.</title>
        <authorList>
            <person name="Counts J.A."/>
            <person name="Kelly R.M."/>
        </authorList>
    </citation>
    <scope>NUCLEOTIDE SEQUENCE [LARGE SCALE GENOMIC DNA]</scope>
    <source>
        <strain evidence="2 3">FC6</strain>
    </source>
</reference>
<dbReference type="OrthoDB" id="43831at2157"/>
<dbReference type="RefSeq" id="WP_156005790.1">
    <property type="nucleotide sequence ID" value="NZ_CP045483.1"/>
</dbReference>
<feature type="transmembrane region" description="Helical" evidence="1">
    <location>
        <begin position="81"/>
        <end position="103"/>
    </location>
</feature>
<dbReference type="EMBL" id="CP045483">
    <property type="protein sequence ID" value="QGR19227.1"/>
    <property type="molecule type" value="Genomic_DNA"/>
</dbReference>
<feature type="transmembrane region" description="Helical" evidence="1">
    <location>
        <begin position="148"/>
        <end position="172"/>
    </location>
</feature>